<dbReference type="InterPro" id="IPR014001">
    <property type="entry name" value="Helicase_ATP-bd"/>
</dbReference>
<reference evidence="11" key="1">
    <citation type="submission" date="2021-04" db="EMBL/GenBank/DDBJ databases">
        <authorList>
            <consortium name="Molecular Ecology Group"/>
        </authorList>
    </citation>
    <scope>NUCLEOTIDE SEQUENCE</scope>
</reference>
<dbReference type="EMBL" id="CAJHNH020007001">
    <property type="protein sequence ID" value="CAG5134268.1"/>
    <property type="molecule type" value="Genomic_DNA"/>
</dbReference>
<gene>
    <name evidence="11" type="ORF">CUNI_LOCUS19826</name>
</gene>
<dbReference type="GO" id="GO:0009378">
    <property type="term" value="F:four-way junction helicase activity"/>
    <property type="evidence" value="ECO:0007669"/>
    <property type="project" value="TreeGrafter"/>
</dbReference>
<dbReference type="GO" id="GO:0043138">
    <property type="term" value="F:3'-5' DNA helicase activity"/>
    <property type="evidence" value="ECO:0007669"/>
    <property type="project" value="InterPro"/>
</dbReference>
<comment type="caution">
    <text evidence="11">The sequence shown here is derived from an EMBL/GenBank/DDBJ whole genome shotgun (WGS) entry which is preliminary data.</text>
</comment>
<comment type="similarity">
    <text evidence="2">Belongs to the DEAD box helicase family. DEAH subfamily. FANCM sub-subfamily.</text>
</comment>
<dbReference type="GO" id="GO:0005634">
    <property type="term" value="C:nucleus"/>
    <property type="evidence" value="ECO:0007669"/>
    <property type="project" value="UniProtKB-SubCell"/>
</dbReference>
<dbReference type="OrthoDB" id="6513042at2759"/>
<organism evidence="11 12">
    <name type="scientific">Candidula unifasciata</name>
    <dbReference type="NCBI Taxonomy" id="100452"/>
    <lineage>
        <taxon>Eukaryota</taxon>
        <taxon>Metazoa</taxon>
        <taxon>Spiralia</taxon>
        <taxon>Lophotrochozoa</taxon>
        <taxon>Mollusca</taxon>
        <taxon>Gastropoda</taxon>
        <taxon>Heterobranchia</taxon>
        <taxon>Euthyneura</taxon>
        <taxon>Panpulmonata</taxon>
        <taxon>Eupulmonata</taxon>
        <taxon>Stylommatophora</taxon>
        <taxon>Helicina</taxon>
        <taxon>Helicoidea</taxon>
        <taxon>Geomitridae</taxon>
        <taxon>Candidula</taxon>
    </lineage>
</organism>
<feature type="domain" description="Helicase C-terminal" evidence="10">
    <location>
        <begin position="464"/>
        <end position="634"/>
    </location>
</feature>
<evidence type="ECO:0008006" key="13">
    <source>
        <dbReference type="Google" id="ProtNLM"/>
    </source>
</evidence>
<name>A0A8S4A1K9_9EUPU</name>
<dbReference type="Proteomes" id="UP000678393">
    <property type="component" value="Unassembled WGS sequence"/>
</dbReference>
<keyword evidence="5" id="KW-0347">Helicase</keyword>
<dbReference type="PANTHER" id="PTHR14025">
    <property type="entry name" value="FANCONI ANEMIA GROUP M FANCM FAMILY MEMBER"/>
    <property type="match status" value="1"/>
</dbReference>
<feature type="compositionally biased region" description="Basic residues" evidence="8">
    <location>
        <begin position="892"/>
        <end position="908"/>
    </location>
</feature>
<evidence type="ECO:0000313" key="11">
    <source>
        <dbReference type="EMBL" id="CAG5134268.1"/>
    </source>
</evidence>
<feature type="compositionally biased region" description="Polar residues" evidence="8">
    <location>
        <begin position="1500"/>
        <end position="1509"/>
    </location>
</feature>
<dbReference type="Pfam" id="PF16783">
    <property type="entry name" value="FANCM-MHF_bd"/>
    <property type="match status" value="1"/>
</dbReference>
<feature type="compositionally biased region" description="Basic and acidic residues" evidence="8">
    <location>
        <begin position="973"/>
        <end position="1022"/>
    </location>
</feature>
<feature type="compositionally biased region" description="Polar residues" evidence="8">
    <location>
        <begin position="1651"/>
        <end position="1663"/>
    </location>
</feature>
<feature type="domain" description="Helicase ATP-binding" evidence="9">
    <location>
        <begin position="116"/>
        <end position="284"/>
    </location>
</feature>
<dbReference type="PANTHER" id="PTHR14025:SF20">
    <property type="entry name" value="FANCONI ANEMIA GROUP M PROTEIN"/>
    <property type="match status" value="1"/>
</dbReference>
<evidence type="ECO:0000256" key="5">
    <source>
        <dbReference type="ARBA" id="ARBA00022806"/>
    </source>
</evidence>
<feature type="compositionally biased region" description="Polar residues" evidence="8">
    <location>
        <begin position="874"/>
        <end position="884"/>
    </location>
</feature>
<proteinExistence type="inferred from homology"/>
<dbReference type="InterPro" id="IPR044749">
    <property type="entry name" value="FANCM_DEXDc"/>
</dbReference>
<evidence type="ECO:0000313" key="12">
    <source>
        <dbReference type="Proteomes" id="UP000678393"/>
    </source>
</evidence>
<dbReference type="GO" id="GO:0016787">
    <property type="term" value="F:hydrolase activity"/>
    <property type="evidence" value="ECO:0007669"/>
    <property type="project" value="UniProtKB-KW"/>
</dbReference>
<evidence type="ECO:0000256" key="4">
    <source>
        <dbReference type="ARBA" id="ARBA00022801"/>
    </source>
</evidence>
<evidence type="ECO:0000256" key="1">
    <source>
        <dbReference type="ARBA" id="ARBA00004123"/>
    </source>
</evidence>
<dbReference type="PROSITE" id="PS51194">
    <property type="entry name" value="HELICASE_CTER"/>
    <property type="match status" value="1"/>
</dbReference>
<feature type="region of interest" description="Disordered" evidence="8">
    <location>
        <begin position="973"/>
        <end position="1025"/>
    </location>
</feature>
<dbReference type="CDD" id="cd18033">
    <property type="entry name" value="DEXDc_FANCM"/>
    <property type="match status" value="1"/>
</dbReference>
<dbReference type="SMART" id="SM00487">
    <property type="entry name" value="DEXDc"/>
    <property type="match status" value="1"/>
</dbReference>
<dbReference type="GO" id="GO:0036297">
    <property type="term" value="P:interstrand cross-link repair"/>
    <property type="evidence" value="ECO:0007669"/>
    <property type="project" value="TreeGrafter"/>
</dbReference>
<dbReference type="InterPro" id="IPR011545">
    <property type="entry name" value="DEAD/DEAH_box_helicase_dom"/>
</dbReference>
<dbReference type="CDD" id="cd18801">
    <property type="entry name" value="SF2_C_FANCM_Hef"/>
    <property type="match status" value="1"/>
</dbReference>
<evidence type="ECO:0000259" key="9">
    <source>
        <dbReference type="PROSITE" id="PS51192"/>
    </source>
</evidence>
<comment type="subcellular location">
    <subcellularLocation>
        <location evidence="1">Nucleus</location>
    </subcellularLocation>
</comment>
<accession>A0A8S4A1K9</accession>
<protein>
    <recommendedName>
        <fullName evidence="13">Fanconi anemia group M protein</fullName>
    </recommendedName>
</protein>
<dbReference type="InterPro" id="IPR039686">
    <property type="entry name" value="FANCM/Mph1-like_ID"/>
</dbReference>
<keyword evidence="7" id="KW-0539">Nucleus</keyword>
<dbReference type="SUPFAM" id="SSF52540">
    <property type="entry name" value="P-loop containing nucleoside triphosphate hydrolases"/>
    <property type="match status" value="1"/>
</dbReference>
<keyword evidence="6" id="KW-0067">ATP-binding</keyword>
<feature type="region of interest" description="Disordered" evidence="8">
    <location>
        <begin position="1491"/>
        <end position="1521"/>
    </location>
</feature>
<keyword evidence="3" id="KW-0547">Nucleotide-binding</keyword>
<dbReference type="GO" id="GO:0000400">
    <property type="term" value="F:four-way junction DNA binding"/>
    <property type="evidence" value="ECO:0007669"/>
    <property type="project" value="TreeGrafter"/>
</dbReference>
<evidence type="ECO:0000256" key="6">
    <source>
        <dbReference type="ARBA" id="ARBA00022840"/>
    </source>
</evidence>
<evidence type="ECO:0000259" key="10">
    <source>
        <dbReference type="PROSITE" id="PS51194"/>
    </source>
</evidence>
<dbReference type="GO" id="GO:0005524">
    <property type="term" value="F:ATP binding"/>
    <property type="evidence" value="ECO:0007669"/>
    <property type="project" value="UniProtKB-KW"/>
</dbReference>
<feature type="non-terminal residue" evidence="11">
    <location>
        <position position="1"/>
    </location>
</feature>
<keyword evidence="12" id="KW-1185">Reference proteome</keyword>
<dbReference type="FunFam" id="3.40.50.300:FF:000861">
    <property type="entry name" value="Fanconi anemia, complementation group M"/>
    <property type="match status" value="1"/>
</dbReference>
<feature type="region of interest" description="Disordered" evidence="8">
    <location>
        <begin position="1626"/>
        <end position="1663"/>
    </location>
</feature>
<evidence type="ECO:0000256" key="7">
    <source>
        <dbReference type="ARBA" id="ARBA00023242"/>
    </source>
</evidence>
<evidence type="ECO:0000256" key="2">
    <source>
        <dbReference type="ARBA" id="ARBA00009889"/>
    </source>
</evidence>
<dbReference type="InterPro" id="IPR001650">
    <property type="entry name" value="Helicase_C-like"/>
</dbReference>
<dbReference type="Gene3D" id="1.20.1320.20">
    <property type="entry name" value="hef helicase domain"/>
    <property type="match status" value="1"/>
</dbReference>
<feature type="region of interest" description="Disordered" evidence="8">
    <location>
        <begin position="844"/>
        <end position="923"/>
    </location>
</feature>
<sequence length="1988" mass="223205">MKVASKSGPNIIDEEIGEVQFEIVIDDDEDDDILIQAEDASFGEQTEEKEKETEIDLTGIDFDEEMEVEEAANISVGVSNTIGDSHDSGGSGFDLSTGNLWIYPTNYPVRDYQYNIVQQALYKNTLVVLPTGLGKTFIAAVLMYNFFRWFPQGKIVFMAPTKPLVAQQILACYNIMGIPKEDTVEMTGTMSPTLRQKAWREKRVVFLTPQVMTNDLSRGSVTAESIKCLVLDEAHKALGNHAYCQVVRELIKFTREFRVLALSATPGSDLKAVQQMMTNLLISHIELRSEESIDIKAYTHERRIDKIVIPMGEELSGLRLIYIRVMTCVVQRLIRNGVLYNREATKLSKFLLLKARDEFRQNPPQNLQQAHYGNIEADFAMAISLYHGFELLQLHGLRSLYNYLTGIIVGEKGYGRTRSELLRNADFNDIMENLRQKFTGASSHGVSSESGDGKVVVGHPKMQRLEEIVVDHFKTFEKKGDATRVMIFSQYRDSVQEIASILNQHQPLIKVMPFIGQSSAGKTTKGYTQKEQLMVMQQFREGGYNTLVSTCVGEEGLDIGDVDLIVCFDAHKSPIRLVQRMGRTGRKRQGRIVMLVTEGKEEQIYNQSLYSKKTIHKAILNAAKSLHFYPDNPRMLPSSVTPQCHKMHITLAAEIKKTKTPGKNKRLLSSKNKTVLINKNKTISDVFSKQVKRVFEDECLTAEEYDDIKKEFSELQSAGKQLSKPRCVMLESGIQTNSSRLIDFSEWMPWQNRLQTTHMIGHSVQTVNLVKTSEFMELQRCIGDDEDHYGLEMNRWLKDNATESRIQYSEGQSSMHSFLTNTQDKSNTFRKDKLHQDVTDAILVESDSSMDGGHERTSATEHVKPKVSKLFTELGSSNDTSNLQSSNGSKNKSNRRRKAGSNKIKRLGTKSAVQKKVEPVKKKKLSGIYHAMTAKIRKTSFLKLLETSSCDIPSTKDSDDFEVDRFRDRRSWQDTDNEKIACSDSKAHKDSEAHEDSKAHKDSEAHEDSKAHEDSETHKDNVVDNNNVTLNTHVELDVSMSDDLEKGYPIPHAIEKNGKVEVEEMSEFPTDMSSGSQTCTDSLARVTFSIPKPPPVSGVKEMFQSLKSGKEFRELDLEELMEQWNEFGRDVCSMTASLQNVFMSVEKRSGLQSVTTSHNARKPDLSLCPGGHFEAVSPKMKKKNHVTPKTNVAKLFIQEKQLVDSTISDTCNSADNIAEENLSKSPVFKHLVNKTVHTGKSALDKQSHFSEKWFASEDKQQTDFCKAEAKTPRFNEVLFKTSAQETKTAIKSGVKSWMQETDAVQHVSSSKDVMNTDIFEKVIDKDIPKEIMKTDIFNKDNCDILMTSLVDGEEIGMNSCKNTPVSPVSLHESFVTFTQAMECLQTSSEENLSTPPPCKSSTRSMVFSEQPNFHKNILSSGNTKSKIESADSGHHNLRTCDQYNEHAPQKFVDTAVPCTTSFSINSSTGFSVNATEASVQDSLVRNLQSDNDSERIGLKSKNQSSSHLTETPVGGCSSNSKPDLPQFDLGFDFDDDDDIIPPTPTKYLSQDSVFGLKTFTIDKPLLQESRMLSSSDTDQAAGSVRRLTRDLPVASPPASALSNGTGDFEPFLSTFDLQLSSDDSQELPRKIFTKDTTSNPEADIGKEQRVQHSSNQWEPGSDGFHQNNMMISSEDEGSFHILPLVAEREDNKVTSLKLSLPFPPKKKKLPLDELGSAYETEQMTVVGDFTSSSEDRPYSDKTRPRNSTMSKARLFRLGKRHIQEAVCANTVVSGNKEEELQKPENLETTLQAPYNLNNFDEIDDYNEDIFKNSDFDQMETVAVSRSNNPISPAPACQTPETTAVLSHVQESPEVHEKSAHQLFVTASTPIRDTAKCPAIHSAIDDTKEINMFELTPIRAKIDESKLDSDAGFVFRRKKHIKALDISSDGVKPYQRMKGCQSMKKTASVWAVTRKVSMLDISLSNLNSMKPPSLLTREERLRRQKEKQE</sequence>
<dbReference type="Pfam" id="PF00271">
    <property type="entry name" value="Helicase_C"/>
    <property type="match status" value="1"/>
</dbReference>
<evidence type="ECO:0000256" key="8">
    <source>
        <dbReference type="SAM" id="MobiDB-lite"/>
    </source>
</evidence>
<dbReference type="Pfam" id="PF00270">
    <property type="entry name" value="DEAD"/>
    <property type="match status" value="1"/>
</dbReference>
<keyword evidence="4" id="KW-0378">Hydrolase</keyword>
<dbReference type="CDD" id="cd12091">
    <property type="entry name" value="FANCM_ID"/>
    <property type="match status" value="1"/>
</dbReference>
<dbReference type="GO" id="GO:0045003">
    <property type="term" value="P:double-strand break repair via synthesis-dependent strand annealing"/>
    <property type="evidence" value="ECO:0007669"/>
    <property type="project" value="TreeGrafter"/>
</dbReference>
<feature type="compositionally biased region" description="Basic and acidic residues" evidence="8">
    <location>
        <begin position="852"/>
        <end position="864"/>
    </location>
</feature>
<dbReference type="InterPro" id="IPR031879">
    <property type="entry name" value="FANCM-MHF-bd"/>
</dbReference>
<dbReference type="Gene3D" id="3.40.50.300">
    <property type="entry name" value="P-loop containing nucleotide triphosphate hydrolases"/>
    <property type="match status" value="2"/>
</dbReference>
<dbReference type="SMART" id="SM00490">
    <property type="entry name" value="HELICc"/>
    <property type="match status" value="1"/>
</dbReference>
<evidence type="ECO:0000256" key="3">
    <source>
        <dbReference type="ARBA" id="ARBA00022741"/>
    </source>
</evidence>
<dbReference type="PROSITE" id="PS51192">
    <property type="entry name" value="HELICASE_ATP_BIND_1"/>
    <property type="match status" value="1"/>
</dbReference>
<dbReference type="InterPro" id="IPR027417">
    <property type="entry name" value="P-loop_NTPase"/>
</dbReference>